<dbReference type="AlphaFoldDB" id="A0A0M2UVE6"/>
<sequence length="71" mass="7887">MKGKILRVMESWPLQLALQTANGVEHVMLAEGATIRRSGILVDPGVLRPDQSVRVLRRTPQGEIAELEILE</sequence>
<organism evidence="1 2">
    <name type="scientific">Candidatus Brocadia fulgida</name>
    <dbReference type="NCBI Taxonomy" id="380242"/>
    <lineage>
        <taxon>Bacteria</taxon>
        <taxon>Pseudomonadati</taxon>
        <taxon>Planctomycetota</taxon>
        <taxon>Candidatus Brocadiia</taxon>
        <taxon>Candidatus Brocadiales</taxon>
        <taxon>Candidatus Brocadiaceae</taxon>
        <taxon>Candidatus Brocadia</taxon>
    </lineage>
</organism>
<proteinExistence type="predicted"/>
<gene>
    <name evidence="1" type="ORF">BROFUL_01232</name>
</gene>
<reference evidence="1 2" key="1">
    <citation type="journal article" date="2013" name="BMC Microbiol.">
        <title>Identification of the type II cytochrome c maturation pathway in anammox bacteria by comparative genomics.</title>
        <authorList>
            <person name="Ferousi C."/>
            <person name="Speth D.R."/>
            <person name="Reimann J."/>
            <person name="Op den Camp H.J."/>
            <person name="Allen J.W."/>
            <person name="Keltjens J.T."/>
            <person name="Jetten M.S."/>
        </authorList>
    </citation>
    <scope>NUCLEOTIDE SEQUENCE [LARGE SCALE GENOMIC DNA]</scope>
    <source>
        <strain evidence="1">RU1</strain>
    </source>
</reference>
<keyword evidence="2" id="KW-1185">Reference proteome</keyword>
<evidence type="ECO:0000313" key="2">
    <source>
        <dbReference type="Proteomes" id="UP000034954"/>
    </source>
</evidence>
<name>A0A0M2UVE6_9BACT</name>
<protein>
    <submittedName>
        <fullName evidence="1">Uncharacterized protein</fullName>
    </submittedName>
</protein>
<accession>A0A0M2UVE6</accession>
<evidence type="ECO:0000313" key="1">
    <source>
        <dbReference type="EMBL" id="KKO20033.1"/>
    </source>
</evidence>
<dbReference type="Proteomes" id="UP000034954">
    <property type="component" value="Unassembled WGS sequence"/>
</dbReference>
<comment type="caution">
    <text evidence="1">The sequence shown here is derived from an EMBL/GenBank/DDBJ whole genome shotgun (WGS) entry which is preliminary data.</text>
</comment>
<dbReference type="EMBL" id="LAQJ01000135">
    <property type="protein sequence ID" value="KKO20033.1"/>
    <property type="molecule type" value="Genomic_DNA"/>
</dbReference>